<proteinExistence type="predicted"/>
<dbReference type="EMBL" id="AZIL01001618">
    <property type="protein sequence ID" value="EWM23506.1"/>
    <property type="molecule type" value="Genomic_DNA"/>
</dbReference>
<feature type="non-terminal residue" evidence="2">
    <location>
        <position position="118"/>
    </location>
</feature>
<protein>
    <submittedName>
        <fullName evidence="2">Uncharacterized protein</fullName>
    </submittedName>
</protein>
<organism evidence="2 3">
    <name type="scientific">Nannochloropsis gaditana</name>
    <dbReference type="NCBI Taxonomy" id="72520"/>
    <lineage>
        <taxon>Eukaryota</taxon>
        <taxon>Sar</taxon>
        <taxon>Stramenopiles</taxon>
        <taxon>Ochrophyta</taxon>
        <taxon>Eustigmatophyceae</taxon>
        <taxon>Eustigmatales</taxon>
        <taxon>Monodopsidaceae</taxon>
        <taxon>Nannochloropsis</taxon>
    </lineage>
</organism>
<evidence type="ECO:0000313" key="2">
    <source>
        <dbReference type="EMBL" id="EWM23506.1"/>
    </source>
</evidence>
<dbReference type="OrthoDB" id="3907302at2759"/>
<sequence>MVDPNQKVSYGFQFLSQVEERGPGRGGVGDGVAGGERASGPQQQVLAPSIPRRTAADILAARADPRRNRPDTDKLFDVVTLLQQIPGHRPVSADEILKELGVDLRPPDVVDRAVHNLL</sequence>
<dbReference type="AlphaFoldDB" id="W7TSK3"/>
<feature type="compositionally biased region" description="Gly residues" evidence="1">
    <location>
        <begin position="24"/>
        <end position="34"/>
    </location>
</feature>
<reference evidence="2 3" key="1">
    <citation type="journal article" date="2014" name="Mol. Plant">
        <title>Chromosome Scale Genome Assembly and Transcriptome Profiling of Nannochloropsis gaditana in Nitrogen Depletion.</title>
        <authorList>
            <person name="Corteggiani Carpinelli E."/>
            <person name="Telatin A."/>
            <person name="Vitulo N."/>
            <person name="Forcato C."/>
            <person name="D'Angelo M."/>
            <person name="Schiavon R."/>
            <person name="Vezzi A."/>
            <person name="Giacometti G.M."/>
            <person name="Morosinotto T."/>
            <person name="Valle G."/>
        </authorList>
    </citation>
    <scope>NUCLEOTIDE SEQUENCE [LARGE SCALE GENOMIC DNA]</scope>
    <source>
        <strain evidence="2 3">B-31</strain>
    </source>
</reference>
<name>W7TSK3_9STRA</name>
<evidence type="ECO:0000313" key="3">
    <source>
        <dbReference type="Proteomes" id="UP000019335"/>
    </source>
</evidence>
<feature type="region of interest" description="Disordered" evidence="1">
    <location>
        <begin position="18"/>
        <end position="52"/>
    </location>
</feature>
<keyword evidence="3" id="KW-1185">Reference proteome</keyword>
<dbReference type="Proteomes" id="UP000019335">
    <property type="component" value="Chromosome 16"/>
</dbReference>
<gene>
    <name evidence="2" type="ORF">Naga_100581g4</name>
</gene>
<evidence type="ECO:0000256" key="1">
    <source>
        <dbReference type="SAM" id="MobiDB-lite"/>
    </source>
</evidence>
<accession>W7TSK3</accession>
<comment type="caution">
    <text evidence="2">The sequence shown here is derived from an EMBL/GenBank/DDBJ whole genome shotgun (WGS) entry which is preliminary data.</text>
</comment>